<name>A0A9E7SMC4_9CAUD</name>
<gene>
    <name evidence="1" type="ORF">DOMOVOI_02230</name>
</gene>
<dbReference type="EMBL" id="ON529855">
    <property type="protein sequence ID" value="USN14697.1"/>
    <property type="molecule type" value="Genomic_DNA"/>
</dbReference>
<organism evidence="1 2">
    <name type="scientific">Brevundimonas phage vB_BpoS-Domovoi</name>
    <dbReference type="NCBI Taxonomy" id="2948598"/>
    <lineage>
        <taxon>Viruses</taxon>
        <taxon>Duplodnaviria</taxon>
        <taxon>Heunggongvirae</taxon>
        <taxon>Uroviricota</taxon>
        <taxon>Caudoviricetes</taxon>
        <taxon>Jeanschmidtviridae</taxon>
        <taxon>Marchewkavirus</taxon>
        <taxon>Marchewkavirus domovoi</taxon>
    </lineage>
</organism>
<proteinExistence type="predicted"/>
<reference evidence="1 2" key="1">
    <citation type="submission" date="2022-05" db="EMBL/GenBank/DDBJ databases">
        <authorList>
            <person name="Friedrich I."/>
            <person name="Poehlein A."/>
            <person name="Schneider D."/>
            <person name="Hertel R."/>
            <person name="Daniel R."/>
        </authorList>
    </citation>
    <scope>NUCLEOTIDE SEQUENCE [LARGE SCALE GENOMIC DNA]</scope>
</reference>
<accession>A0A9E7SMC4</accession>
<evidence type="ECO:0000313" key="1">
    <source>
        <dbReference type="EMBL" id="USN14697.1"/>
    </source>
</evidence>
<sequence length="331" mass="32491">MRKTFLLAAASVVLFAGAASAQSVDVRVGSNLGIHSPNTQTATANVANVRVDHLLTGQAAAVGSALNVEAFGTATISGNAAYYNNPYIGGAHIANGGVQTSTLNVNSSSIDRADLRAQSLGGALDVRAFDAVVNSNFAIVNQGNQSSTLNMGSTRVDGRLDGVSGAVGAAINIDADRDVLINGGNVPLLVNSGAVQNAALNYSNGSVGGSAGLISQAVGTALDVSADGFVNATVLQTNGFGTGGYPGATQTATTNISSASFGSSLTGNAGAFGNMVNINGAGGVLANISAQGLNTPQIATMNLNNSFIGGSATVGATAIGNTVTVTAGTRP</sequence>
<dbReference type="Proteomes" id="UP001057221">
    <property type="component" value="Segment"/>
</dbReference>
<evidence type="ECO:0000313" key="2">
    <source>
        <dbReference type="Proteomes" id="UP001057221"/>
    </source>
</evidence>
<keyword evidence="2" id="KW-1185">Reference proteome</keyword>
<protein>
    <submittedName>
        <fullName evidence="1">Uncharacterized protein</fullName>
    </submittedName>
</protein>